<name>A0A060JAL8_9MICO</name>
<dbReference type="Gene3D" id="3.20.20.150">
    <property type="entry name" value="Divalent-metal-dependent TIM barrel enzymes"/>
    <property type="match status" value="1"/>
</dbReference>
<sequence>MKFGYQTITWGGVVGHPGGVTSIKDLFYMTHGDTQAAIRDIASVGYQGVEVFDGNLAEFADKAEELLSVLSETNTELVSVYTGANFIYDEILDDELYKIEQAATLAKKFGASRIVLGGGAKRPDGPKADDFKKVGRGLDMAADIARKHGLESSYHPHLGTISETLDGFHQIMDSCSIGFCPDTAHLTLSGIDPVSAIDRYGDRLKHIHFKDVSNKTGNFTPLGEGDIDFKEILSAIKRANYDSWLMVELDSYEGDPKKAAEISKRYLEQLFAN</sequence>
<dbReference type="EMBL" id="CP007490">
    <property type="protein sequence ID" value="AIC46926.1"/>
    <property type="molecule type" value="Genomic_DNA"/>
</dbReference>
<feature type="domain" description="Xylose isomerase-like TIM barrel" evidence="2">
    <location>
        <begin position="39"/>
        <end position="269"/>
    </location>
</feature>
<organism evidence="3 4">
    <name type="scientific">Rhodoluna lacicola</name>
    <dbReference type="NCBI Taxonomy" id="529884"/>
    <lineage>
        <taxon>Bacteria</taxon>
        <taxon>Bacillati</taxon>
        <taxon>Actinomycetota</taxon>
        <taxon>Actinomycetes</taxon>
        <taxon>Micrococcales</taxon>
        <taxon>Microbacteriaceae</taxon>
        <taxon>Luna cluster</taxon>
        <taxon>Luna-1 subcluster</taxon>
        <taxon>Rhodoluna</taxon>
    </lineage>
</organism>
<protein>
    <submittedName>
        <fullName evidence="3">Sugar phosphate isomerase/epimerase</fullName>
        <ecNumber evidence="3">4.2.1.44</ecNumber>
    </submittedName>
</protein>
<dbReference type="AlphaFoldDB" id="A0A060JAL8"/>
<keyword evidence="4" id="KW-1185">Reference proteome</keyword>
<proteinExistence type="predicted"/>
<evidence type="ECO:0000259" key="2">
    <source>
        <dbReference type="Pfam" id="PF01261"/>
    </source>
</evidence>
<dbReference type="InterPro" id="IPR050312">
    <property type="entry name" value="IolE/XylAMocC-like"/>
</dbReference>
<evidence type="ECO:0000313" key="4">
    <source>
        <dbReference type="Proteomes" id="UP000067708"/>
    </source>
</evidence>
<dbReference type="HOGENOM" id="CLU_059523_2_0_11"/>
<dbReference type="SUPFAM" id="SSF51658">
    <property type="entry name" value="Xylose isomerase-like"/>
    <property type="match status" value="1"/>
</dbReference>
<dbReference type="InterPro" id="IPR036237">
    <property type="entry name" value="Xyl_isomerase-like_sf"/>
</dbReference>
<dbReference type="eggNOG" id="COG1082">
    <property type="taxonomic scope" value="Bacteria"/>
</dbReference>
<dbReference type="PATRIC" id="fig|529884.3.peg.91"/>
<dbReference type="PANTHER" id="PTHR12110:SF41">
    <property type="entry name" value="INOSOSE DEHYDRATASE"/>
    <property type="match status" value="1"/>
</dbReference>
<dbReference type="InterPro" id="IPR013022">
    <property type="entry name" value="Xyl_isomerase-like_TIM-brl"/>
</dbReference>
<dbReference type="RefSeq" id="WP_038501611.1">
    <property type="nucleotide sequence ID" value="NZ_CP007490.1"/>
</dbReference>
<dbReference type="GO" id="GO:0050114">
    <property type="term" value="F:myo-inosose-2 dehydratase activity"/>
    <property type="evidence" value="ECO:0007669"/>
    <property type="project" value="UniProtKB-EC"/>
</dbReference>
<accession>A0A060JAL8</accession>
<keyword evidence="3" id="KW-0413">Isomerase</keyword>
<keyword evidence="1" id="KW-0119">Carbohydrate metabolism</keyword>
<evidence type="ECO:0000256" key="1">
    <source>
        <dbReference type="ARBA" id="ARBA00023277"/>
    </source>
</evidence>
<dbReference type="EC" id="4.2.1.44" evidence="3"/>
<dbReference type="OrthoDB" id="104997at2"/>
<dbReference type="KEGG" id="rla:Rhola_00000960"/>
<dbReference type="GO" id="GO:0016853">
    <property type="term" value="F:isomerase activity"/>
    <property type="evidence" value="ECO:0007669"/>
    <property type="project" value="UniProtKB-KW"/>
</dbReference>
<dbReference type="STRING" id="529884.Rhola_00000960"/>
<dbReference type="Pfam" id="PF01261">
    <property type="entry name" value="AP_endonuc_2"/>
    <property type="match status" value="1"/>
</dbReference>
<reference evidence="3 4" key="1">
    <citation type="journal article" date="2014" name="Int. J. Syst. Evol. Microbiol.">
        <title>Rhodoluna lacicola gen. nov., sp. nov., a planktonic freshwater bacterium with stream-lined genome.</title>
        <authorList>
            <person name="Hahn M."/>
            <person name="Schmidt J."/>
            <person name="Taipale S.J."/>
            <person name="Doolittle W.F."/>
            <person name="Koll U."/>
        </authorList>
    </citation>
    <scope>NUCLEOTIDE SEQUENCE [LARGE SCALE GENOMIC DNA]</scope>
    <source>
        <strain evidence="3 4">MWH-Ta8</strain>
    </source>
</reference>
<evidence type="ECO:0000313" key="3">
    <source>
        <dbReference type="EMBL" id="AIC46926.1"/>
    </source>
</evidence>
<dbReference type="PANTHER" id="PTHR12110">
    <property type="entry name" value="HYDROXYPYRUVATE ISOMERASE"/>
    <property type="match status" value="1"/>
</dbReference>
<keyword evidence="3" id="KW-0456">Lyase</keyword>
<dbReference type="Proteomes" id="UP000067708">
    <property type="component" value="Chromosome"/>
</dbReference>
<gene>
    <name evidence="3" type="ORF">Rhola_00000960</name>
</gene>